<dbReference type="RefSeq" id="WP_090260934.1">
    <property type="nucleotide sequence ID" value="NZ_FOIR01000005.1"/>
</dbReference>
<feature type="transmembrane region" description="Helical" evidence="1">
    <location>
        <begin position="53"/>
        <end position="79"/>
    </location>
</feature>
<dbReference type="GeneID" id="99988524"/>
<evidence type="ECO:0000313" key="2">
    <source>
        <dbReference type="EMBL" id="SEW42591.1"/>
    </source>
</evidence>
<dbReference type="InterPro" id="IPR009325">
    <property type="entry name" value="DUF983"/>
</dbReference>
<keyword evidence="1" id="KW-1133">Transmembrane helix</keyword>
<keyword evidence="1" id="KW-0812">Transmembrane</keyword>
<organism evidence="2 3">
    <name type="scientific">Roseivirga pacifica</name>
    <dbReference type="NCBI Taxonomy" id="1267423"/>
    <lineage>
        <taxon>Bacteria</taxon>
        <taxon>Pseudomonadati</taxon>
        <taxon>Bacteroidota</taxon>
        <taxon>Cytophagia</taxon>
        <taxon>Cytophagales</taxon>
        <taxon>Roseivirgaceae</taxon>
        <taxon>Roseivirga</taxon>
    </lineage>
</organism>
<reference evidence="3" key="1">
    <citation type="submission" date="2016-10" db="EMBL/GenBank/DDBJ databases">
        <authorList>
            <person name="Varghese N."/>
            <person name="Submissions S."/>
        </authorList>
    </citation>
    <scope>NUCLEOTIDE SEQUENCE [LARGE SCALE GENOMIC DNA]</scope>
    <source>
        <strain evidence="3">CGMCC 1.12402</strain>
    </source>
</reference>
<protein>
    <recommendedName>
        <fullName evidence="4">DUF983 domain-containing protein</fullName>
    </recommendedName>
</protein>
<evidence type="ECO:0008006" key="4">
    <source>
        <dbReference type="Google" id="ProtNLM"/>
    </source>
</evidence>
<dbReference type="EMBL" id="FOIR01000005">
    <property type="protein sequence ID" value="SEW42591.1"/>
    <property type="molecule type" value="Genomic_DNA"/>
</dbReference>
<dbReference type="Proteomes" id="UP000199437">
    <property type="component" value="Unassembled WGS sequence"/>
</dbReference>
<proteinExistence type="predicted"/>
<dbReference type="AlphaFoldDB" id="A0A1I0RNB2"/>
<keyword evidence="3" id="KW-1185">Reference proteome</keyword>
<evidence type="ECO:0000256" key="1">
    <source>
        <dbReference type="SAM" id="Phobius"/>
    </source>
</evidence>
<sequence>MAGFIKNVLQQKCPKCKNGDVFQSNGNILTLKGPKMNEQCEHCQHKFEKEPGYFIGAMYMSYGLSIAEVVAAFIIWKIVGLPIENFIYVAVIILAALIFFNFRMARMIWMYLL</sequence>
<dbReference type="STRING" id="1267423.SAMN05216290_3858"/>
<feature type="transmembrane region" description="Helical" evidence="1">
    <location>
        <begin position="85"/>
        <end position="102"/>
    </location>
</feature>
<dbReference type="OrthoDB" id="9790326at2"/>
<accession>A0A1I0RNB2</accession>
<evidence type="ECO:0000313" key="3">
    <source>
        <dbReference type="Proteomes" id="UP000199437"/>
    </source>
</evidence>
<keyword evidence="1" id="KW-0472">Membrane</keyword>
<gene>
    <name evidence="2" type="ORF">SAMN05216290_3858</name>
</gene>
<name>A0A1I0RNB2_9BACT</name>
<dbReference type="Pfam" id="PF06170">
    <property type="entry name" value="DUF983"/>
    <property type="match status" value="1"/>
</dbReference>